<dbReference type="AlphaFoldDB" id="A0A1I0PCX3"/>
<sequence>MSALHTTRRALLRAGTASTGVLIAGCAGGSNADGSDRADPTERVTDPETVSIRGSTDAPIVRKTGPDTDRDADGIFVLREAADADALAYDRDSDGADDVDDLLAETEFDDESVIVYQDHVDGCYERRLEYVESGTATVELQFCRVERDAVVTCERDRKQVQATFVRAPFADDSEPTRRSVGVRSSCGTSLETDGNGTVAGGE</sequence>
<gene>
    <name evidence="2" type="ORF">SAMN05216285_2432</name>
</gene>
<evidence type="ECO:0000256" key="1">
    <source>
        <dbReference type="SAM" id="MobiDB-lite"/>
    </source>
</evidence>
<protein>
    <submittedName>
        <fullName evidence="2">Uncharacterized protein</fullName>
    </submittedName>
</protein>
<evidence type="ECO:0000313" key="3">
    <source>
        <dbReference type="Proteomes" id="UP000183275"/>
    </source>
</evidence>
<dbReference type="Proteomes" id="UP000183275">
    <property type="component" value="Unassembled WGS sequence"/>
</dbReference>
<dbReference type="PROSITE" id="PS51318">
    <property type="entry name" value="TAT"/>
    <property type="match status" value="1"/>
</dbReference>
<feature type="region of interest" description="Disordered" evidence="1">
    <location>
        <begin position="28"/>
        <end position="67"/>
    </location>
</feature>
<accession>A0A1I0PCX3</accession>
<dbReference type="OrthoDB" id="242771at2157"/>
<dbReference type="EMBL" id="FOIS01000003">
    <property type="protein sequence ID" value="SEW12209.1"/>
    <property type="molecule type" value="Genomic_DNA"/>
</dbReference>
<dbReference type="InterPro" id="IPR006311">
    <property type="entry name" value="TAT_signal"/>
</dbReference>
<reference evidence="3" key="1">
    <citation type="submission" date="2016-10" db="EMBL/GenBank/DDBJ databases">
        <authorList>
            <person name="Varghese N."/>
        </authorList>
    </citation>
    <scope>NUCLEOTIDE SEQUENCE [LARGE SCALE GENOMIC DNA]</scope>
    <source>
        <strain evidence="3">CGMCC 1.12284</strain>
    </source>
</reference>
<dbReference type="RefSeq" id="WP_049988855.1">
    <property type="nucleotide sequence ID" value="NZ_FOIS01000003.1"/>
</dbReference>
<keyword evidence="3" id="KW-1185">Reference proteome</keyword>
<feature type="compositionally biased region" description="Polar residues" evidence="1">
    <location>
        <begin position="185"/>
        <end position="195"/>
    </location>
</feature>
<proteinExistence type="predicted"/>
<feature type="region of interest" description="Disordered" evidence="1">
    <location>
        <begin position="172"/>
        <end position="202"/>
    </location>
</feature>
<evidence type="ECO:0000313" key="2">
    <source>
        <dbReference type="EMBL" id="SEW12209.1"/>
    </source>
</evidence>
<feature type="compositionally biased region" description="Basic and acidic residues" evidence="1">
    <location>
        <begin position="34"/>
        <end position="46"/>
    </location>
</feature>
<organism evidence="2 3">
    <name type="scientific">Natrinema salifodinae</name>
    <dbReference type="NCBI Taxonomy" id="1202768"/>
    <lineage>
        <taxon>Archaea</taxon>
        <taxon>Methanobacteriati</taxon>
        <taxon>Methanobacteriota</taxon>
        <taxon>Stenosarchaea group</taxon>
        <taxon>Halobacteria</taxon>
        <taxon>Halobacteriales</taxon>
        <taxon>Natrialbaceae</taxon>
        <taxon>Natrinema</taxon>
    </lineage>
</organism>
<dbReference type="eggNOG" id="arCOG08152">
    <property type="taxonomic scope" value="Archaea"/>
</dbReference>
<name>A0A1I0PCX3_9EURY</name>